<evidence type="ECO:0000256" key="2">
    <source>
        <dbReference type="ARBA" id="ARBA00023136"/>
    </source>
</evidence>
<dbReference type="OrthoDB" id="9153931at2"/>
<evidence type="ECO:0000313" key="4">
    <source>
        <dbReference type="EMBL" id="ART52482.1"/>
    </source>
</evidence>
<keyword evidence="2" id="KW-0472">Membrane</keyword>
<protein>
    <recommendedName>
        <fullName evidence="3">Glycine zipper 2TM domain-containing protein</fullName>
    </recommendedName>
</protein>
<dbReference type="KEGG" id="acin:CBP34_13630"/>
<dbReference type="AlphaFoldDB" id="A0A240U3T7"/>
<dbReference type="KEGG" id="acid:CBP33_13110"/>
<proteinExistence type="predicted"/>
<dbReference type="PANTHER" id="PTHR35603:SF2">
    <property type="entry name" value="OUTER MEMBRANE LIPOPROTEIN"/>
    <property type="match status" value="1"/>
</dbReference>
<feature type="domain" description="Glycine zipper 2TM" evidence="3">
    <location>
        <begin position="84"/>
        <end position="125"/>
    </location>
</feature>
<evidence type="ECO:0000313" key="5">
    <source>
        <dbReference type="Proteomes" id="UP000194432"/>
    </source>
</evidence>
<dbReference type="InterPro" id="IPR051407">
    <property type="entry name" value="Bact_OM_lipoprot/Surf_antigen"/>
</dbReference>
<dbReference type="GO" id="GO:0019867">
    <property type="term" value="C:outer membrane"/>
    <property type="evidence" value="ECO:0007669"/>
    <property type="project" value="InterPro"/>
</dbReference>
<evidence type="ECO:0000256" key="1">
    <source>
        <dbReference type="ARBA" id="ARBA00004370"/>
    </source>
</evidence>
<dbReference type="Pfam" id="PF05433">
    <property type="entry name" value="Rick_17kDa_Anti"/>
    <property type="match status" value="1"/>
</dbReference>
<dbReference type="PROSITE" id="PS51257">
    <property type="entry name" value="PROKAR_LIPOPROTEIN"/>
    <property type="match status" value="1"/>
</dbReference>
<accession>A0A240TTK3</accession>
<accession>A0A240UDZ8</accession>
<accession>A0A240U3T7</accession>
<keyword evidence="5" id="KW-1185">Reference proteome</keyword>
<dbReference type="RefSeq" id="WP_086912928.1">
    <property type="nucleotide sequence ID" value="NZ_CP021359.1"/>
</dbReference>
<dbReference type="PANTHER" id="PTHR35603">
    <property type="match status" value="1"/>
</dbReference>
<gene>
    <name evidence="4" type="ORF">CBP34_13630</name>
</gene>
<dbReference type="EMBL" id="CP021361">
    <property type="protein sequence ID" value="ART52482.1"/>
    <property type="molecule type" value="Genomic_DNA"/>
</dbReference>
<comment type="subcellular location">
    <subcellularLocation>
        <location evidence="1">Membrane</location>
    </subcellularLocation>
</comment>
<evidence type="ECO:0000259" key="3">
    <source>
        <dbReference type="Pfam" id="PF05433"/>
    </source>
</evidence>
<dbReference type="Proteomes" id="UP000194432">
    <property type="component" value="Chromosome 1"/>
</dbReference>
<dbReference type="InterPro" id="IPR008816">
    <property type="entry name" value="Gly_zipper_2TM_dom"/>
</dbReference>
<organism evidence="4 5">
    <name type="scientific">Acidovorax carolinensis</name>
    <dbReference type="NCBI Taxonomy" id="553814"/>
    <lineage>
        <taxon>Bacteria</taxon>
        <taxon>Pseudomonadati</taxon>
        <taxon>Pseudomonadota</taxon>
        <taxon>Betaproteobacteria</taxon>
        <taxon>Burkholderiales</taxon>
        <taxon>Comamonadaceae</taxon>
        <taxon>Acidovorax</taxon>
    </lineage>
</organism>
<dbReference type="KEGG" id="acis:CBP35_05345"/>
<name>A0A240U3T7_9BURK</name>
<reference evidence="4 5" key="1">
    <citation type="submission" date="2017-05" db="EMBL/GenBank/DDBJ databases">
        <title>Polyphasic characterization of four soil-derived phenanthrene-degrading Acidovorax strains and proposal of Acidovorax phenanthrenivorans sp. nov.</title>
        <authorList>
            <person name="Singleton D.R."/>
            <person name="Lee J."/>
            <person name="Dickey A.N."/>
            <person name="Stroud A."/>
            <person name="Scholl E.H."/>
            <person name="Wright F.A."/>
            <person name="Aitken M.D."/>
        </authorList>
    </citation>
    <scope>NUCLEOTIDE SEQUENCE [LARGE SCALE GENOMIC DNA]</scope>
    <source>
        <strain evidence="4">NA3</strain>
    </source>
</reference>
<dbReference type="KEGG" id="acip:CBP36_13580"/>
<sequence>MRQITRSATLVGSVFVLGALAACAPQQPYPSQYPTQNPSGGYSSGGYQSNAPVYSNNPMGTEYGRVANIEVLQGRSNQGQTTGAGAVLGAVVGGVLGNQVGGGSGRTAATAVGVIGGALAGNAIEGRNSNNTGGEVQGYRISIQLDQGGYRSYDVSNPGDLRPGDRVRVYNGQISRQ</sequence>